<evidence type="ECO:0000313" key="2">
    <source>
        <dbReference type="Proteomes" id="UP001177003"/>
    </source>
</evidence>
<evidence type="ECO:0008006" key="3">
    <source>
        <dbReference type="Google" id="ProtNLM"/>
    </source>
</evidence>
<sequence length="222" mass="25509">MDTKISTGGDHIHDQHEYPIDYADDDEDFGLANYDSLHNINFEIGKNSNLNLVEDPLEHIQNHIDVNSDNHFGESKNENEFIDDETDYTIVDDNIDLQKEESHITHDYVTPGGSPYWILVVSDHIKPKINSTVDSYGATLSMYKNYTSEAEQYEKSQFLHRFQGCKIPCSQDAGKGKNILTFSFEFKVVWKKLNALFWIDETAKYNYNAFGDVISLDATFNM</sequence>
<dbReference type="PANTHER" id="PTHR47718:SF12">
    <property type="entry name" value="PROTEIN FAR1-RELATED SEQUENCE"/>
    <property type="match status" value="1"/>
</dbReference>
<accession>A0AA35YH12</accession>
<keyword evidence="2" id="KW-1185">Reference proteome</keyword>
<dbReference type="Proteomes" id="UP001177003">
    <property type="component" value="Chromosome 2"/>
</dbReference>
<organism evidence="1 2">
    <name type="scientific">Lactuca saligna</name>
    <name type="common">Willowleaf lettuce</name>
    <dbReference type="NCBI Taxonomy" id="75948"/>
    <lineage>
        <taxon>Eukaryota</taxon>
        <taxon>Viridiplantae</taxon>
        <taxon>Streptophyta</taxon>
        <taxon>Embryophyta</taxon>
        <taxon>Tracheophyta</taxon>
        <taxon>Spermatophyta</taxon>
        <taxon>Magnoliopsida</taxon>
        <taxon>eudicotyledons</taxon>
        <taxon>Gunneridae</taxon>
        <taxon>Pentapetalae</taxon>
        <taxon>asterids</taxon>
        <taxon>campanulids</taxon>
        <taxon>Asterales</taxon>
        <taxon>Asteraceae</taxon>
        <taxon>Cichorioideae</taxon>
        <taxon>Cichorieae</taxon>
        <taxon>Lactucinae</taxon>
        <taxon>Lactuca</taxon>
    </lineage>
</organism>
<evidence type="ECO:0000313" key="1">
    <source>
        <dbReference type="EMBL" id="CAI9273794.1"/>
    </source>
</evidence>
<gene>
    <name evidence="1" type="ORF">LSALG_LOCUS13916</name>
</gene>
<name>A0AA35YH12_LACSI</name>
<reference evidence="1" key="1">
    <citation type="submission" date="2023-04" db="EMBL/GenBank/DDBJ databases">
        <authorList>
            <person name="Vijverberg K."/>
            <person name="Xiong W."/>
            <person name="Schranz E."/>
        </authorList>
    </citation>
    <scope>NUCLEOTIDE SEQUENCE</scope>
</reference>
<dbReference type="EMBL" id="OX465078">
    <property type="protein sequence ID" value="CAI9273794.1"/>
    <property type="molecule type" value="Genomic_DNA"/>
</dbReference>
<protein>
    <recommendedName>
        <fullName evidence="3">Protein FAR1-RELATED SEQUENCE</fullName>
    </recommendedName>
</protein>
<dbReference type="AlphaFoldDB" id="A0AA35YH12"/>
<dbReference type="PANTHER" id="PTHR47718">
    <property type="entry name" value="OS01G0519700 PROTEIN"/>
    <property type="match status" value="1"/>
</dbReference>
<proteinExistence type="predicted"/>